<feature type="region of interest" description="Disordered" evidence="2">
    <location>
        <begin position="229"/>
        <end position="271"/>
    </location>
</feature>
<evidence type="ECO:0000313" key="4">
    <source>
        <dbReference type="Proteomes" id="UP001303222"/>
    </source>
</evidence>
<sequence length="650" mass="71952">MTDHDHDMDDLSLPIALRRTRRTGTGTAIKHPVGVPCTRETSPPIPPRTPRGNRKNRITKTVRVRGKTQFSPDSAAGLQLLEDELSLSTGLTPMVRRTSLQPPSPAPAAASGSAKCLYIHHSTSSRRPSDPLRLSSTPQPNTSNTDTAAALNSRISKRRSITIRRNASLTLSEEKMNRVYTERRKREKEAQEEIERLRAELREKDKAIERFQQYDDTVDLEVPVPVEVDREKRGLDRDQQPRSLETPSNPTFHTALDHRPHDPDSGSETEAFSLTTSQFSEAIRAQLDCSTPPPSGSRARYRRPFPTTTTAAVVVSSPPTTSPFAMGMNMVPVTGPSARTSLPITPCSNSSRHGDMESALSSRRTCTSNATTIHAHDLHHDHYEEPEATQTHSRASPSSSYYPPSSSASKLATLQASLVRTRRSLGAALEMVEKFQLYVESEQQLRGETLLLEREKREKRELLLAGVVRDVHVQGIMRGEVVRGVVRKAVERRDEMWRARLMALVGEGVVEGGLGEVVDSGVGVGVDEVEVEGGVEVEGRRELGMGKGKRKRGWEEEDEDGEGEGGDWDIQEQGGGDGESVDLGNSRLGHSGDDGTGSGSYDDGLEDMERRIMRMRARMMRKRRRRTSSGFGSEEEEEEEEPQEETDPDA</sequence>
<dbReference type="EMBL" id="MU859171">
    <property type="protein sequence ID" value="KAK3950605.1"/>
    <property type="molecule type" value="Genomic_DNA"/>
</dbReference>
<evidence type="ECO:0000256" key="1">
    <source>
        <dbReference type="SAM" id="Coils"/>
    </source>
</evidence>
<feature type="compositionally biased region" description="Basic and acidic residues" evidence="2">
    <location>
        <begin position="255"/>
        <end position="264"/>
    </location>
</feature>
<protein>
    <submittedName>
        <fullName evidence="3">Uncharacterized protein</fullName>
    </submittedName>
</protein>
<gene>
    <name evidence="3" type="ORF">QBC32DRAFT_264170</name>
</gene>
<feature type="coiled-coil region" evidence="1">
    <location>
        <begin position="180"/>
        <end position="214"/>
    </location>
</feature>
<feature type="compositionally biased region" description="Basic and acidic residues" evidence="2">
    <location>
        <begin position="229"/>
        <end position="240"/>
    </location>
</feature>
<feature type="region of interest" description="Disordered" evidence="2">
    <location>
        <begin position="384"/>
        <end position="407"/>
    </location>
</feature>
<reference evidence="3" key="1">
    <citation type="journal article" date="2023" name="Mol. Phylogenet. Evol.">
        <title>Genome-scale phylogeny and comparative genomics of the fungal order Sordariales.</title>
        <authorList>
            <person name="Hensen N."/>
            <person name="Bonometti L."/>
            <person name="Westerberg I."/>
            <person name="Brannstrom I.O."/>
            <person name="Guillou S."/>
            <person name="Cros-Aarteil S."/>
            <person name="Calhoun S."/>
            <person name="Haridas S."/>
            <person name="Kuo A."/>
            <person name="Mondo S."/>
            <person name="Pangilinan J."/>
            <person name="Riley R."/>
            <person name="LaButti K."/>
            <person name="Andreopoulos B."/>
            <person name="Lipzen A."/>
            <person name="Chen C."/>
            <person name="Yan M."/>
            <person name="Daum C."/>
            <person name="Ng V."/>
            <person name="Clum A."/>
            <person name="Steindorff A."/>
            <person name="Ohm R.A."/>
            <person name="Martin F."/>
            <person name="Silar P."/>
            <person name="Natvig D.O."/>
            <person name="Lalanne C."/>
            <person name="Gautier V."/>
            <person name="Ament-Velasquez S.L."/>
            <person name="Kruys A."/>
            <person name="Hutchinson M.I."/>
            <person name="Powell A.J."/>
            <person name="Barry K."/>
            <person name="Miller A.N."/>
            <person name="Grigoriev I.V."/>
            <person name="Debuchy R."/>
            <person name="Gladieux P."/>
            <person name="Hiltunen Thoren M."/>
            <person name="Johannesson H."/>
        </authorList>
    </citation>
    <scope>NUCLEOTIDE SEQUENCE</scope>
    <source>
        <strain evidence="3">CBS 626.80</strain>
    </source>
</reference>
<feature type="compositionally biased region" description="Acidic residues" evidence="2">
    <location>
        <begin position="633"/>
        <end position="650"/>
    </location>
</feature>
<feature type="compositionally biased region" description="Acidic residues" evidence="2">
    <location>
        <begin position="555"/>
        <end position="570"/>
    </location>
</feature>
<comment type="caution">
    <text evidence="3">The sequence shown here is derived from an EMBL/GenBank/DDBJ whole genome shotgun (WGS) entry which is preliminary data.</text>
</comment>
<organism evidence="3 4">
    <name type="scientific">Pseudoneurospora amorphoporcata</name>
    <dbReference type="NCBI Taxonomy" id="241081"/>
    <lineage>
        <taxon>Eukaryota</taxon>
        <taxon>Fungi</taxon>
        <taxon>Dikarya</taxon>
        <taxon>Ascomycota</taxon>
        <taxon>Pezizomycotina</taxon>
        <taxon>Sordariomycetes</taxon>
        <taxon>Sordariomycetidae</taxon>
        <taxon>Sordariales</taxon>
        <taxon>Sordariaceae</taxon>
        <taxon>Pseudoneurospora</taxon>
    </lineage>
</organism>
<evidence type="ECO:0000313" key="3">
    <source>
        <dbReference type="EMBL" id="KAK3950605.1"/>
    </source>
</evidence>
<feature type="region of interest" description="Disordered" evidence="2">
    <location>
        <begin position="535"/>
        <end position="650"/>
    </location>
</feature>
<dbReference type="AlphaFoldDB" id="A0AAN6NR80"/>
<name>A0AAN6NR80_9PEZI</name>
<dbReference type="Proteomes" id="UP001303222">
    <property type="component" value="Unassembled WGS sequence"/>
</dbReference>
<feature type="region of interest" description="Disordered" evidence="2">
    <location>
        <begin position="27"/>
        <end position="57"/>
    </location>
</feature>
<reference evidence="3" key="2">
    <citation type="submission" date="2023-06" db="EMBL/GenBank/DDBJ databases">
        <authorList>
            <consortium name="Lawrence Berkeley National Laboratory"/>
            <person name="Mondo S.J."/>
            <person name="Hensen N."/>
            <person name="Bonometti L."/>
            <person name="Westerberg I."/>
            <person name="Brannstrom I.O."/>
            <person name="Guillou S."/>
            <person name="Cros-Aarteil S."/>
            <person name="Calhoun S."/>
            <person name="Haridas S."/>
            <person name="Kuo A."/>
            <person name="Pangilinan J."/>
            <person name="Riley R."/>
            <person name="Labutti K."/>
            <person name="Andreopoulos B."/>
            <person name="Lipzen A."/>
            <person name="Chen C."/>
            <person name="Yanf M."/>
            <person name="Daum C."/>
            <person name="Ng V."/>
            <person name="Clum A."/>
            <person name="Steindorff A."/>
            <person name="Ohm R."/>
            <person name="Martin F."/>
            <person name="Silar P."/>
            <person name="Natvig D."/>
            <person name="Lalanne C."/>
            <person name="Gautier V."/>
            <person name="Ament-Velasquez S.L."/>
            <person name="Kruys A."/>
            <person name="Hutchinson M.I."/>
            <person name="Powell A.J."/>
            <person name="Barry K."/>
            <person name="Miller A.N."/>
            <person name="Grigoriev I.V."/>
            <person name="Debuchy R."/>
            <person name="Gladieux P."/>
            <person name="Thoren M.H."/>
            <person name="Johannesson H."/>
        </authorList>
    </citation>
    <scope>NUCLEOTIDE SEQUENCE</scope>
    <source>
        <strain evidence="3">CBS 626.80</strain>
    </source>
</reference>
<keyword evidence="1" id="KW-0175">Coiled coil</keyword>
<accession>A0AAN6NR80</accession>
<proteinExistence type="predicted"/>
<feature type="compositionally biased region" description="Low complexity" evidence="2">
    <location>
        <begin position="395"/>
        <end position="407"/>
    </location>
</feature>
<feature type="compositionally biased region" description="Basic residues" evidence="2">
    <location>
        <begin position="613"/>
        <end position="627"/>
    </location>
</feature>
<feature type="region of interest" description="Disordered" evidence="2">
    <location>
        <begin position="121"/>
        <end position="146"/>
    </location>
</feature>
<evidence type="ECO:0000256" key="2">
    <source>
        <dbReference type="SAM" id="MobiDB-lite"/>
    </source>
</evidence>
<feature type="compositionally biased region" description="Polar residues" evidence="2">
    <location>
        <begin position="241"/>
        <end position="252"/>
    </location>
</feature>
<keyword evidence="4" id="KW-1185">Reference proteome</keyword>